<evidence type="ECO:0000256" key="6">
    <source>
        <dbReference type="ARBA" id="ARBA00023180"/>
    </source>
</evidence>
<evidence type="ECO:0000256" key="10">
    <source>
        <dbReference type="ARBA" id="ARBA00049432"/>
    </source>
</evidence>
<dbReference type="AlphaFoldDB" id="A0AAV8VWI7"/>
<evidence type="ECO:0000259" key="12">
    <source>
        <dbReference type="Pfam" id="PF04577"/>
    </source>
</evidence>
<evidence type="ECO:0000256" key="3">
    <source>
        <dbReference type="ARBA" id="ARBA00022679"/>
    </source>
</evidence>
<comment type="caution">
    <text evidence="13">The sequence shown here is derived from an EMBL/GenBank/DDBJ whole genome shotgun (WGS) entry which is preliminary data.</text>
</comment>
<dbReference type="Pfam" id="PF04577">
    <property type="entry name" value="Glyco_transf_61"/>
    <property type="match status" value="1"/>
</dbReference>
<evidence type="ECO:0000313" key="13">
    <source>
        <dbReference type="EMBL" id="KAJ8918247.1"/>
    </source>
</evidence>
<evidence type="ECO:0000256" key="9">
    <source>
        <dbReference type="ARBA" id="ARBA00048317"/>
    </source>
</evidence>
<feature type="domain" description="Glycosyltransferase 61 catalytic" evidence="12">
    <location>
        <begin position="183"/>
        <end position="244"/>
    </location>
</feature>
<proteinExistence type="predicted"/>
<dbReference type="PANTHER" id="PTHR20961">
    <property type="entry name" value="GLYCOSYLTRANSFERASE"/>
    <property type="match status" value="1"/>
</dbReference>
<keyword evidence="5" id="KW-0256">Endoplasmic reticulum</keyword>
<dbReference type="EC" id="2.4.1.255" evidence="1"/>
<protein>
    <recommendedName>
        <fullName evidence="7">EGF domain-specific O-linked N-acetylglucosamine transferase</fullName>
        <ecNumber evidence="1">2.4.1.255</ecNumber>
    </recommendedName>
    <alternativeName>
        <fullName evidence="8">Extracellular O-linked N-acetylglucosamine transferase</fullName>
    </alternativeName>
</protein>
<sequence>MWKLIETYIIFLVFQSFLQVVCYINYSTINLPEEHLPYYFTSFPKIAEECLADSNCQFKNHLNKSKCWGYEYDCKWDRQYSIPPCPGDHKGWVKTKSAQQDTFYTQADFGYVKQQLREMRLYCDPLFSDDSSLELLQRQEPIRYKMDVLQEGDIGGYCDFRKDRLLEQADHISALQSWGPEMRVLNEDELVDSLNDNEEYDVTKVAYDANVPFKKQLEISRNSDVFIGIHGAGLTHLLFLPEWAALFELYNCEDANCYLDLARLRGVKYVTWEDEDKLTSIKDESYSGGAHAKFANYIFDVEEFKRLVTKAAKHVKKPSKI</sequence>
<keyword evidence="11" id="KW-1133">Transmembrane helix</keyword>
<keyword evidence="2" id="KW-0328">Glycosyltransferase</keyword>
<evidence type="ECO:0000256" key="7">
    <source>
        <dbReference type="ARBA" id="ARBA00040944"/>
    </source>
</evidence>
<name>A0AAV8VWI7_9CUCU</name>
<keyword evidence="14" id="KW-1185">Reference proteome</keyword>
<gene>
    <name evidence="13" type="ORF">NQ315_014117</name>
</gene>
<reference evidence="13 14" key="1">
    <citation type="journal article" date="2023" name="Insect Mol. Biol.">
        <title>Genome sequencing provides insights into the evolution of gene families encoding plant cell wall-degrading enzymes in longhorned beetles.</title>
        <authorList>
            <person name="Shin N.R."/>
            <person name="Okamura Y."/>
            <person name="Kirsch R."/>
            <person name="Pauchet Y."/>
        </authorList>
    </citation>
    <scope>NUCLEOTIDE SEQUENCE [LARGE SCALE GENOMIC DNA]</scope>
    <source>
        <strain evidence="13">EAD_L_NR</strain>
    </source>
</reference>
<dbReference type="PANTHER" id="PTHR20961:SF148">
    <property type="entry name" value="EGF DOMAIN-SPECIFIC O-LINKED N-ACETYLGLUCOSAMINE TRANSFERASE"/>
    <property type="match status" value="1"/>
</dbReference>
<feature type="transmembrane region" description="Helical" evidence="11">
    <location>
        <begin position="7"/>
        <end position="26"/>
    </location>
</feature>
<keyword evidence="4" id="KW-0732">Signal</keyword>
<accession>A0AAV8VWI7</accession>
<evidence type="ECO:0000256" key="4">
    <source>
        <dbReference type="ARBA" id="ARBA00022729"/>
    </source>
</evidence>
<evidence type="ECO:0000256" key="8">
    <source>
        <dbReference type="ARBA" id="ARBA00042574"/>
    </source>
</evidence>
<evidence type="ECO:0000256" key="11">
    <source>
        <dbReference type="SAM" id="Phobius"/>
    </source>
</evidence>
<dbReference type="InterPro" id="IPR049625">
    <property type="entry name" value="Glyco_transf_61_cat"/>
</dbReference>
<comment type="catalytic activity">
    <reaction evidence="9">
        <text>L-seryl-[protein] + UDP-N-acetyl-alpha-D-glucosamine = 3-O-(N-acetyl-beta-D-glucosaminyl)-L-seryl-[protein] + UDP + H(+)</text>
        <dbReference type="Rhea" id="RHEA:48904"/>
        <dbReference type="Rhea" id="RHEA-COMP:9863"/>
        <dbReference type="Rhea" id="RHEA-COMP:12251"/>
        <dbReference type="ChEBI" id="CHEBI:15378"/>
        <dbReference type="ChEBI" id="CHEBI:29999"/>
        <dbReference type="ChEBI" id="CHEBI:57705"/>
        <dbReference type="ChEBI" id="CHEBI:58223"/>
        <dbReference type="ChEBI" id="CHEBI:90838"/>
        <dbReference type="EC" id="2.4.1.255"/>
    </reaction>
</comment>
<dbReference type="Proteomes" id="UP001159042">
    <property type="component" value="Unassembled WGS sequence"/>
</dbReference>
<keyword evidence="11" id="KW-0812">Transmembrane</keyword>
<evidence type="ECO:0000256" key="2">
    <source>
        <dbReference type="ARBA" id="ARBA00022676"/>
    </source>
</evidence>
<dbReference type="EMBL" id="JANEYG010000027">
    <property type="protein sequence ID" value="KAJ8918247.1"/>
    <property type="molecule type" value="Genomic_DNA"/>
</dbReference>
<keyword evidence="11" id="KW-0472">Membrane</keyword>
<keyword evidence="3" id="KW-0808">Transferase</keyword>
<keyword evidence="6" id="KW-0325">Glycoprotein</keyword>
<evidence type="ECO:0000256" key="1">
    <source>
        <dbReference type="ARBA" id="ARBA00011970"/>
    </source>
</evidence>
<comment type="catalytic activity">
    <reaction evidence="10">
        <text>L-threonyl-[protein] + UDP-N-acetyl-alpha-D-glucosamine = 3-O-(N-acetyl-beta-D-glucosaminyl)-L-threonyl-[protein] + UDP + H(+)</text>
        <dbReference type="Rhea" id="RHEA:48908"/>
        <dbReference type="Rhea" id="RHEA-COMP:11060"/>
        <dbReference type="Rhea" id="RHEA-COMP:12252"/>
        <dbReference type="ChEBI" id="CHEBI:15378"/>
        <dbReference type="ChEBI" id="CHEBI:30013"/>
        <dbReference type="ChEBI" id="CHEBI:57705"/>
        <dbReference type="ChEBI" id="CHEBI:58223"/>
        <dbReference type="ChEBI" id="CHEBI:90840"/>
        <dbReference type="EC" id="2.4.1.255"/>
    </reaction>
</comment>
<evidence type="ECO:0000256" key="5">
    <source>
        <dbReference type="ARBA" id="ARBA00022824"/>
    </source>
</evidence>
<dbReference type="GO" id="GO:0005788">
    <property type="term" value="C:endoplasmic reticulum lumen"/>
    <property type="evidence" value="ECO:0007669"/>
    <property type="project" value="TreeGrafter"/>
</dbReference>
<dbReference type="GO" id="GO:0097363">
    <property type="term" value="F:protein O-acetylglucosaminyltransferase activity"/>
    <property type="evidence" value="ECO:0007669"/>
    <property type="project" value="UniProtKB-EC"/>
</dbReference>
<organism evidence="13 14">
    <name type="scientific">Exocentrus adspersus</name>
    <dbReference type="NCBI Taxonomy" id="1586481"/>
    <lineage>
        <taxon>Eukaryota</taxon>
        <taxon>Metazoa</taxon>
        <taxon>Ecdysozoa</taxon>
        <taxon>Arthropoda</taxon>
        <taxon>Hexapoda</taxon>
        <taxon>Insecta</taxon>
        <taxon>Pterygota</taxon>
        <taxon>Neoptera</taxon>
        <taxon>Endopterygota</taxon>
        <taxon>Coleoptera</taxon>
        <taxon>Polyphaga</taxon>
        <taxon>Cucujiformia</taxon>
        <taxon>Chrysomeloidea</taxon>
        <taxon>Cerambycidae</taxon>
        <taxon>Lamiinae</taxon>
        <taxon>Acanthocinini</taxon>
        <taxon>Exocentrus</taxon>
    </lineage>
</organism>
<evidence type="ECO:0000313" key="14">
    <source>
        <dbReference type="Proteomes" id="UP001159042"/>
    </source>
</evidence>
<dbReference type="InterPro" id="IPR007657">
    <property type="entry name" value="Glycosyltransferase_61"/>
</dbReference>